<feature type="compositionally biased region" description="Polar residues" evidence="1">
    <location>
        <begin position="33"/>
        <end position="42"/>
    </location>
</feature>
<organism evidence="4">
    <name type="scientific">Laccaria bicolor (strain S238N-H82 / ATCC MYA-4686)</name>
    <name type="common">Bicoloured deceiver</name>
    <name type="synonym">Laccaria laccata var. bicolor</name>
    <dbReference type="NCBI Taxonomy" id="486041"/>
    <lineage>
        <taxon>Eukaryota</taxon>
        <taxon>Fungi</taxon>
        <taxon>Dikarya</taxon>
        <taxon>Basidiomycota</taxon>
        <taxon>Agaricomycotina</taxon>
        <taxon>Agaricomycetes</taxon>
        <taxon>Agaricomycetidae</taxon>
        <taxon>Agaricales</taxon>
        <taxon>Agaricineae</taxon>
        <taxon>Hydnangiaceae</taxon>
        <taxon>Laccaria</taxon>
    </lineage>
</organism>
<evidence type="ECO:0000259" key="2">
    <source>
        <dbReference type="Pfam" id="PF12927"/>
    </source>
</evidence>
<feature type="compositionally biased region" description="Polar residues" evidence="1">
    <location>
        <begin position="1"/>
        <end position="16"/>
    </location>
</feature>
<dbReference type="AlphaFoldDB" id="B0CS45"/>
<feature type="compositionally biased region" description="Acidic residues" evidence="1">
    <location>
        <begin position="301"/>
        <end position="313"/>
    </location>
</feature>
<dbReference type="HOGENOM" id="CLU_027151_0_0_1"/>
<dbReference type="Proteomes" id="UP000001194">
    <property type="component" value="Unassembled WGS sequence"/>
</dbReference>
<evidence type="ECO:0000313" key="3">
    <source>
        <dbReference type="EMBL" id="EDR14787.1"/>
    </source>
</evidence>
<protein>
    <submittedName>
        <fullName evidence="3">Predicted protein</fullName>
    </submittedName>
</protein>
<feature type="domain" description="DUF3835" evidence="2">
    <location>
        <begin position="654"/>
        <end position="668"/>
    </location>
</feature>
<dbReference type="OrthoDB" id="21413at2759"/>
<dbReference type="STRING" id="486041.B0CS45"/>
<dbReference type="EMBL" id="DS547092">
    <property type="protein sequence ID" value="EDR14787.1"/>
    <property type="molecule type" value="Genomic_DNA"/>
</dbReference>
<name>B0CS45_LACBS</name>
<gene>
    <name evidence="3" type="ORF">LACBIDRAFT_305869</name>
</gene>
<feature type="compositionally biased region" description="Polar residues" evidence="1">
    <location>
        <begin position="534"/>
        <end position="571"/>
    </location>
</feature>
<sequence length="668" mass="72768">MSSSTLIHYGMTNNLGGQQGIHPRKHQYPNLIKSDSSENSAKITPDAVQKLTEKLKDLVGEDAVEEFNRNRHAQGESPQLVNEEGLPIVDISEPITSVEVQGLGNSLVSEEDPLVPLVALPTQARQRLRQQRERILDLLEEEERQEQLRKEQKERQEHEEIVRKRKAEAENGKARLIKAKELQKKMGRALLRNMAPSKEQENQKGVARVQGEEDAQTRNPSSPKKKTVNFADSHDDSSPTTSSVDASRGDVTAARLRSANRPTLMSQAESDKHTPMKRSVVERLPVGPRTLPKPAIKVEERDSDDESEGDASDNGDGAQSDQESILEEDDFDFDFAQHQREIALEYHRKRTTIGEETAAAMRNHSHESGERHDKLGEPDMLVPDLAKPAISQFRANRIASAYNASTSSSTSLGASVLPASSTRTLQQAFRAGKLDSDGRLIGGEADSASEDEEPGLQEVLELLKKGEVYNIGPDGKYLHTIPPSSGQPNPAGAPPVTPLPAEAAELKIPPSLSGKPKTSRFKVSRQAAGRPSMPLSTASFSSNEALSPSVTPVSYDTRSSPKVATPTSTPTVIERLPPSTESQPGPQAIKPSPSAILQGPVSPFSMIVESPSFPTPRERPSRPPTVVASPSPPGSARRPDRPPTIVGERVPTTEGAEKKISRFKAERM</sequence>
<feature type="region of interest" description="Disordered" evidence="1">
    <location>
        <begin position="1"/>
        <end position="43"/>
    </location>
</feature>
<proteinExistence type="predicted"/>
<feature type="region of interest" description="Disordered" evidence="1">
    <location>
        <begin position="475"/>
        <end position="668"/>
    </location>
</feature>
<evidence type="ECO:0000313" key="4">
    <source>
        <dbReference type="Proteomes" id="UP000001194"/>
    </source>
</evidence>
<dbReference type="RefSeq" id="XP_001875346.1">
    <property type="nucleotide sequence ID" value="XM_001875311.1"/>
</dbReference>
<dbReference type="GeneID" id="6070392"/>
<dbReference type="Pfam" id="PF12927">
    <property type="entry name" value="DUF3835"/>
    <property type="match status" value="2"/>
</dbReference>
<feature type="compositionally biased region" description="Basic and acidic residues" evidence="1">
    <location>
        <begin position="364"/>
        <end position="377"/>
    </location>
</feature>
<dbReference type="InterPro" id="IPR024325">
    <property type="entry name" value="DUF3835"/>
</dbReference>
<feature type="region of interest" description="Disordered" evidence="1">
    <location>
        <begin position="143"/>
        <end position="332"/>
    </location>
</feature>
<dbReference type="KEGG" id="lbc:LACBIDRAFT_305869"/>
<feature type="region of interest" description="Disordered" evidence="1">
    <location>
        <begin position="355"/>
        <end position="380"/>
    </location>
</feature>
<feature type="compositionally biased region" description="Basic and acidic residues" evidence="1">
    <location>
        <begin position="655"/>
        <end position="668"/>
    </location>
</feature>
<dbReference type="InParanoid" id="B0CS45"/>
<feature type="compositionally biased region" description="Basic and acidic residues" evidence="1">
    <location>
        <begin position="145"/>
        <end position="184"/>
    </location>
</feature>
<reference evidence="3 4" key="1">
    <citation type="journal article" date="2008" name="Nature">
        <title>The genome of Laccaria bicolor provides insights into mycorrhizal symbiosis.</title>
        <authorList>
            <person name="Martin F."/>
            <person name="Aerts A."/>
            <person name="Ahren D."/>
            <person name="Brun A."/>
            <person name="Danchin E.G.J."/>
            <person name="Duchaussoy F."/>
            <person name="Gibon J."/>
            <person name="Kohler A."/>
            <person name="Lindquist E."/>
            <person name="Pereda V."/>
            <person name="Salamov A."/>
            <person name="Shapiro H.J."/>
            <person name="Wuyts J."/>
            <person name="Blaudez D."/>
            <person name="Buee M."/>
            <person name="Brokstein P."/>
            <person name="Canbaeck B."/>
            <person name="Cohen D."/>
            <person name="Courty P.E."/>
            <person name="Coutinho P.M."/>
            <person name="Delaruelle C."/>
            <person name="Detter J.C."/>
            <person name="Deveau A."/>
            <person name="DiFazio S."/>
            <person name="Duplessis S."/>
            <person name="Fraissinet-Tachet L."/>
            <person name="Lucic E."/>
            <person name="Frey-Klett P."/>
            <person name="Fourrey C."/>
            <person name="Feussner I."/>
            <person name="Gay G."/>
            <person name="Grimwood J."/>
            <person name="Hoegger P.J."/>
            <person name="Jain P."/>
            <person name="Kilaru S."/>
            <person name="Labbe J."/>
            <person name="Lin Y.C."/>
            <person name="Legue V."/>
            <person name="Le Tacon F."/>
            <person name="Marmeisse R."/>
            <person name="Melayah D."/>
            <person name="Montanini B."/>
            <person name="Muratet M."/>
            <person name="Nehls U."/>
            <person name="Niculita-Hirzel H."/>
            <person name="Oudot-Le Secq M.P."/>
            <person name="Peter M."/>
            <person name="Quesneville H."/>
            <person name="Rajashekar B."/>
            <person name="Reich M."/>
            <person name="Rouhier N."/>
            <person name="Schmutz J."/>
            <person name="Yin T."/>
            <person name="Chalot M."/>
            <person name="Henrissat B."/>
            <person name="Kuees U."/>
            <person name="Lucas S."/>
            <person name="Van de Peer Y."/>
            <person name="Podila G.K."/>
            <person name="Polle A."/>
            <person name="Pukkila P.J."/>
            <person name="Richardson P.M."/>
            <person name="Rouze P."/>
            <person name="Sanders I.R."/>
            <person name="Stajich J.E."/>
            <person name="Tunlid A."/>
            <person name="Tuskan G."/>
            <person name="Grigoriev I.V."/>
        </authorList>
    </citation>
    <scope>NUCLEOTIDE SEQUENCE [LARGE SCALE GENOMIC DNA]</scope>
    <source>
        <strain evidence="4">S238N-H82 / ATCC MYA-4686</strain>
    </source>
</reference>
<evidence type="ECO:0000256" key="1">
    <source>
        <dbReference type="SAM" id="MobiDB-lite"/>
    </source>
</evidence>
<accession>B0CS45</accession>
<feature type="domain" description="DUF3835" evidence="2">
    <location>
        <begin position="327"/>
        <end position="398"/>
    </location>
</feature>
<keyword evidence="4" id="KW-1185">Reference proteome</keyword>